<dbReference type="InterPro" id="IPR001508">
    <property type="entry name" value="Iono_Glu_rcpt_met"/>
</dbReference>
<dbReference type="SMART" id="SM00918">
    <property type="entry name" value="Lig_chan-Glu_bd"/>
    <property type="match status" value="1"/>
</dbReference>
<evidence type="ECO:0000256" key="2">
    <source>
        <dbReference type="ARBA" id="ARBA00022448"/>
    </source>
</evidence>
<dbReference type="InterPro" id="IPR028082">
    <property type="entry name" value="Peripla_BP_I"/>
</dbReference>
<keyword evidence="5 15" id="KW-1133">Transmembrane helix</keyword>
<feature type="domain" description="Ionotropic glutamate receptor C-terminal" evidence="16">
    <location>
        <begin position="432"/>
        <end position="793"/>
    </location>
</feature>
<evidence type="ECO:0000256" key="1">
    <source>
        <dbReference type="ARBA" id="ARBA00004651"/>
    </source>
</evidence>
<dbReference type="InterPro" id="IPR001320">
    <property type="entry name" value="Iontro_rcpt_C"/>
</dbReference>
<feature type="transmembrane region" description="Helical" evidence="15">
    <location>
        <begin position="816"/>
        <end position="839"/>
    </location>
</feature>
<feature type="transmembrane region" description="Helical" evidence="15">
    <location>
        <begin position="632"/>
        <end position="654"/>
    </location>
</feature>
<evidence type="ECO:0000256" key="13">
    <source>
        <dbReference type="ARBA" id="ARBA00023303"/>
    </source>
</evidence>
<comment type="caution">
    <text evidence="18">The sequence shown here is derived from an EMBL/GenBank/DDBJ whole genome shotgun (WGS) entry which is preliminary data.</text>
</comment>
<feature type="transmembrane region" description="Helical" evidence="15">
    <location>
        <begin position="560"/>
        <end position="582"/>
    </location>
</feature>
<keyword evidence="19" id="KW-1185">Reference proteome</keyword>
<evidence type="ECO:0000256" key="15">
    <source>
        <dbReference type="SAM" id="Phobius"/>
    </source>
</evidence>
<keyword evidence="6" id="KW-0770">Synapse</keyword>
<evidence type="ECO:0000256" key="9">
    <source>
        <dbReference type="ARBA" id="ARBA00023170"/>
    </source>
</evidence>
<dbReference type="Gene3D" id="3.40.190.10">
    <property type="entry name" value="Periplasmic binding protein-like II"/>
    <property type="match status" value="2"/>
</dbReference>
<dbReference type="EMBL" id="CALNXK010000038">
    <property type="protein sequence ID" value="CAH3123535.1"/>
    <property type="molecule type" value="Genomic_DNA"/>
</dbReference>
<dbReference type="Gene3D" id="1.10.287.70">
    <property type="match status" value="1"/>
</dbReference>
<organism evidence="18 19">
    <name type="scientific">Porites lobata</name>
    <dbReference type="NCBI Taxonomy" id="104759"/>
    <lineage>
        <taxon>Eukaryota</taxon>
        <taxon>Metazoa</taxon>
        <taxon>Cnidaria</taxon>
        <taxon>Anthozoa</taxon>
        <taxon>Hexacorallia</taxon>
        <taxon>Scleractinia</taxon>
        <taxon>Fungiina</taxon>
        <taxon>Poritidae</taxon>
        <taxon>Porites</taxon>
    </lineage>
</organism>
<evidence type="ECO:0000256" key="8">
    <source>
        <dbReference type="ARBA" id="ARBA00023136"/>
    </source>
</evidence>
<evidence type="ECO:0000259" key="17">
    <source>
        <dbReference type="SMART" id="SM00918"/>
    </source>
</evidence>
<evidence type="ECO:0000256" key="6">
    <source>
        <dbReference type="ARBA" id="ARBA00023018"/>
    </source>
</evidence>
<dbReference type="SMART" id="SM00079">
    <property type="entry name" value="PBPe"/>
    <property type="match status" value="1"/>
</dbReference>
<keyword evidence="13" id="KW-0407">Ion channel</keyword>
<dbReference type="PRINTS" id="PR00177">
    <property type="entry name" value="NMDARECEPTOR"/>
</dbReference>
<dbReference type="Pfam" id="PF10613">
    <property type="entry name" value="Lig_chan-Glu_bd"/>
    <property type="match status" value="1"/>
</dbReference>
<evidence type="ECO:0000256" key="10">
    <source>
        <dbReference type="ARBA" id="ARBA00023180"/>
    </source>
</evidence>
<keyword evidence="8 15" id="KW-0472">Membrane</keyword>
<dbReference type="SUPFAM" id="SSF81324">
    <property type="entry name" value="Voltage-gated potassium channels"/>
    <property type="match status" value="1"/>
</dbReference>
<keyword evidence="4 15" id="KW-0812">Transmembrane</keyword>
<protein>
    <submittedName>
        <fullName evidence="18">Uncharacterized protein</fullName>
    </submittedName>
</protein>
<keyword evidence="2" id="KW-0813">Transport</keyword>
<accession>A0ABN8NWI5</accession>
<dbReference type="InterPro" id="IPR019594">
    <property type="entry name" value="Glu/Gly-bd"/>
</dbReference>
<reference evidence="18 19" key="1">
    <citation type="submission" date="2022-05" db="EMBL/GenBank/DDBJ databases">
        <authorList>
            <consortium name="Genoscope - CEA"/>
            <person name="William W."/>
        </authorList>
    </citation>
    <scope>NUCLEOTIDE SEQUENCE [LARGE SCALE GENOMIC DNA]</scope>
</reference>
<feature type="domain" description="Ionotropic glutamate receptor L-glutamate and glycine-binding" evidence="17">
    <location>
        <begin position="442"/>
        <end position="503"/>
    </location>
</feature>
<evidence type="ECO:0000256" key="4">
    <source>
        <dbReference type="ARBA" id="ARBA00022692"/>
    </source>
</evidence>
<dbReference type="PANTHER" id="PTHR18966">
    <property type="entry name" value="IONOTROPIC GLUTAMATE RECEPTOR"/>
    <property type="match status" value="1"/>
</dbReference>
<keyword evidence="10" id="KW-0325">Glycoprotein</keyword>
<dbReference type="Proteomes" id="UP001159405">
    <property type="component" value="Unassembled WGS sequence"/>
</dbReference>
<keyword evidence="3" id="KW-1003">Cell membrane</keyword>
<dbReference type="SUPFAM" id="SSF53822">
    <property type="entry name" value="Periplasmic binding protein-like I"/>
    <property type="match status" value="1"/>
</dbReference>
<sequence length="868" mass="98038">MTSKCSKLKWYLHCKVLITDFDVIAMADKSTDYGKHDMNGKGKMKVSLVILIAAVNLFMHVNSKEKRQITCGFIYDGSKNEYDAIKSAVNHTSATSNVSIALNIFDVSSERTLFDQATGVFQQQNITVLIGGSQSESHACSLSTVTGIPLIRLYERLIPFNQCNKTVDMSVDYRYFVHATFDVLASFHWRKISLVFDENRLLDAGYFYATFQNSNLAMNLVQLANGRTSEEQRKTVLKATEEITKFGPEVILLYASKEIAQLLLQQVPCDLKKYYKWILQEEVSFNLASPPNNVVFAFKLPYIPDAIPGINLQNFNEDLTAVQAYDAVQVIYRALNTEPCLSLNESSNNQRDKDLIFNCMTKVDIAGITGPVQFDENGRRIVSRLEILNLRNDSFKRIGSWNTTKGLVFFEKMSANAVENSSSNGNRLEGRTFRIVTVEEPPFVMAKKNKNGTFQYEGYCVDLINELAKILKFKYEFYPSPDGKYGARMENGTWDGMVREILEGNADMAGAAISVTEQREKMMDFSVPFMYYTQDLIMKKPSSGNKAVDLLQFMTPFENLVWFCTLATLVITSIAVFVLNYYSPYGYKNENGEGTSDEFSFFNSVWFALACMLQQGGDNTPRSLSGRILTGCYWFCIVVWVSTYTANLAAFLTVKNAAHPIKSVDDIAQTSHQVGVVASTSIQESFATTQYEPHVKIWQRMKAEQTFVRNTSDGILKVRERPSFVFINDGPILEYIVNHRPCDLMTVPGLSRAKGLALGFEAYDPHTMDFSLAILRLHENDFLDNLKRKWWDKANQCSKEQETTLSQKRIDLPSMLGVYVVMGCGITAAFITLIAEIFWKKMMKKRESKPSCLKRSVGSSPTIISTSN</sequence>
<evidence type="ECO:0000313" key="18">
    <source>
        <dbReference type="EMBL" id="CAH3123535.1"/>
    </source>
</evidence>
<dbReference type="InterPro" id="IPR001828">
    <property type="entry name" value="ANF_lig-bd_rcpt"/>
</dbReference>
<feature type="transmembrane region" description="Helical" evidence="15">
    <location>
        <begin position="44"/>
        <end position="61"/>
    </location>
</feature>
<keyword evidence="11" id="KW-0628">Postsynaptic cell membrane</keyword>
<evidence type="ECO:0000256" key="12">
    <source>
        <dbReference type="ARBA" id="ARBA00023286"/>
    </source>
</evidence>
<evidence type="ECO:0000313" key="19">
    <source>
        <dbReference type="Proteomes" id="UP001159405"/>
    </source>
</evidence>
<dbReference type="InterPro" id="IPR015683">
    <property type="entry name" value="Ionotropic_Glu_rcpt"/>
</dbReference>
<keyword evidence="9" id="KW-0675">Receptor</keyword>
<evidence type="ECO:0000256" key="7">
    <source>
        <dbReference type="ARBA" id="ARBA00023065"/>
    </source>
</evidence>
<evidence type="ECO:0000256" key="14">
    <source>
        <dbReference type="ARBA" id="ARBA00034100"/>
    </source>
</evidence>
<dbReference type="Gene3D" id="3.40.50.2300">
    <property type="match status" value="4"/>
</dbReference>
<gene>
    <name evidence="18" type="ORF">PLOB_00030053</name>
</gene>
<dbReference type="Pfam" id="PF00060">
    <property type="entry name" value="Lig_chan"/>
    <property type="match status" value="1"/>
</dbReference>
<keyword evidence="7" id="KW-0406">Ion transport</keyword>
<proteinExistence type="predicted"/>
<keyword evidence="12" id="KW-1071">Ligand-gated ion channel</keyword>
<dbReference type="Pfam" id="PF01094">
    <property type="entry name" value="ANF_receptor"/>
    <property type="match status" value="1"/>
</dbReference>
<evidence type="ECO:0000256" key="11">
    <source>
        <dbReference type="ARBA" id="ARBA00023257"/>
    </source>
</evidence>
<evidence type="ECO:0000256" key="3">
    <source>
        <dbReference type="ARBA" id="ARBA00022475"/>
    </source>
</evidence>
<comment type="subcellular location">
    <subcellularLocation>
        <location evidence="1">Cell membrane</location>
        <topology evidence="1">Multi-pass membrane protein</topology>
    </subcellularLocation>
    <subcellularLocation>
        <location evidence="14">Postsynaptic cell membrane</location>
    </subcellularLocation>
</comment>
<dbReference type="SUPFAM" id="SSF53850">
    <property type="entry name" value="Periplasmic binding protein-like II"/>
    <property type="match status" value="1"/>
</dbReference>
<evidence type="ECO:0000259" key="16">
    <source>
        <dbReference type="SMART" id="SM00079"/>
    </source>
</evidence>
<evidence type="ECO:0000256" key="5">
    <source>
        <dbReference type="ARBA" id="ARBA00022989"/>
    </source>
</evidence>
<name>A0ABN8NWI5_9CNID</name>